<evidence type="ECO:0000256" key="5">
    <source>
        <dbReference type="ARBA" id="ARBA00023136"/>
    </source>
</evidence>
<proteinExistence type="predicted"/>
<gene>
    <name evidence="8" type="ORF">C5O68_06215</name>
</gene>
<keyword evidence="3 6" id="KW-0812">Transmembrane</keyword>
<feature type="transmembrane region" description="Helical" evidence="6">
    <location>
        <begin position="37"/>
        <end position="55"/>
    </location>
</feature>
<evidence type="ECO:0000313" key="8">
    <source>
        <dbReference type="EMBL" id="RJP82138.1"/>
    </source>
</evidence>
<evidence type="ECO:0000259" key="7">
    <source>
        <dbReference type="PROSITE" id="PS50850"/>
    </source>
</evidence>
<feature type="transmembrane region" description="Helical" evidence="6">
    <location>
        <begin position="312"/>
        <end position="335"/>
    </location>
</feature>
<evidence type="ECO:0000256" key="6">
    <source>
        <dbReference type="SAM" id="Phobius"/>
    </source>
</evidence>
<dbReference type="Proteomes" id="UP000266144">
    <property type="component" value="Unassembled WGS sequence"/>
</dbReference>
<keyword evidence="4 6" id="KW-1133">Transmembrane helix</keyword>
<feature type="transmembrane region" description="Helical" evidence="6">
    <location>
        <begin position="227"/>
        <end position="246"/>
    </location>
</feature>
<feature type="transmembrane region" description="Helical" evidence="6">
    <location>
        <begin position="88"/>
        <end position="112"/>
    </location>
</feature>
<feature type="transmembrane region" description="Helical" evidence="6">
    <location>
        <begin position="124"/>
        <end position="144"/>
    </location>
</feature>
<dbReference type="InterPro" id="IPR052714">
    <property type="entry name" value="MFS_Exporter"/>
</dbReference>
<dbReference type="GO" id="GO:0022857">
    <property type="term" value="F:transmembrane transporter activity"/>
    <property type="evidence" value="ECO:0007669"/>
    <property type="project" value="InterPro"/>
</dbReference>
<dbReference type="InterPro" id="IPR020846">
    <property type="entry name" value="MFS_dom"/>
</dbReference>
<feature type="domain" description="Major facilitator superfamily (MFS) profile" evidence="7">
    <location>
        <begin position="152"/>
        <end position="371"/>
    </location>
</feature>
<dbReference type="PANTHER" id="PTHR23531:SF1">
    <property type="entry name" value="QUINOLENE RESISTANCE PROTEIN NORA"/>
    <property type="match status" value="1"/>
</dbReference>
<organism evidence="8 9">
    <name type="scientific">Streptococcus pseudopneumoniae</name>
    <dbReference type="NCBI Taxonomy" id="257758"/>
    <lineage>
        <taxon>Bacteria</taxon>
        <taxon>Bacillati</taxon>
        <taxon>Bacillota</taxon>
        <taxon>Bacilli</taxon>
        <taxon>Lactobacillales</taxon>
        <taxon>Streptococcaceae</taxon>
        <taxon>Streptococcus</taxon>
    </lineage>
</organism>
<reference evidence="9" key="1">
    <citation type="submission" date="2018-02" db="EMBL/GenBank/DDBJ databases">
        <authorList>
            <person name="Handem S."/>
        </authorList>
    </citation>
    <scope>NUCLEOTIDE SEQUENCE [LARGE SCALE GENOMIC DNA]</scope>
    <source>
        <strain evidence="9">Spain939</strain>
    </source>
</reference>
<evidence type="ECO:0000256" key="2">
    <source>
        <dbReference type="ARBA" id="ARBA00022448"/>
    </source>
</evidence>
<feature type="transmembrane region" description="Helical" evidence="6">
    <location>
        <begin position="150"/>
        <end position="169"/>
    </location>
</feature>
<dbReference type="RefSeq" id="WP_119942733.1">
    <property type="nucleotide sequence ID" value="NZ_PTQV01000036.1"/>
</dbReference>
<comment type="caution">
    <text evidence="8">The sequence shown here is derived from an EMBL/GenBank/DDBJ whole genome shotgun (WGS) entry which is preliminary data.</text>
</comment>
<dbReference type="AlphaFoldDB" id="A0A3A4SA95"/>
<dbReference type="PROSITE" id="PS50850">
    <property type="entry name" value="MFS"/>
    <property type="match status" value="1"/>
</dbReference>
<feature type="transmembrane region" description="Helical" evidence="6">
    <location>
        <begin position="62"/>
        <end position="82"/>
    </location>
</feature>
<evidence type="ECO:0000256" key="4">
    <source>
        <dbReference type="ARBA" id="ARBA00022989"/>
    </source>
</evidence>
<name>A0A3A4SA95_9STRE</name>
<sequence length="371" mass="42213">MNKTLFGISFFVNLIFSMLTTLLSLIVFNINHSTEDINIIMFVFISSLLITRIILFNNFFSFKTEIVVGCFLFLLACLILYINSTNIVLMVIGAILFGLSIGMIPPAILSMLSSTNNKDKNIGVYNIIVAVASVISPLLGETLYEYNIKILFFVWLVLSSIMVFLSVNLKEKGLDDKKEPSDSTLYHLKRVIINRSFQIYFVTLLFSSITYGTIVSYLPIYFQEINLSIGIYYLYFWLGYILIQFYKKINFKFVPILFALVLVSVGQLFLMLLSSAIVLYFSVLLYGIGYGSLFKIFYIGIASFTNLREKNIAFSIIGLISYLGVGIAPVFLIPFNTNNWFILFGGNLLYSLVSLILFIILWRVILSETHK</sequence>
<accession>A0A3A4SA95</accession>
<feature type="transmembrane region" description="Helical" evidence="6">
    <location>
        <begin position="199"/>
        <end position="221"/>
    </location>
</feature>
<comment type="subcellular location">
    <subcellularLocation>
        <location evidence="1">Cell membrane</location>
        <topology evidence="1">Multi-pass membrane protein</topology>
    </subcellularLocation>
</comment>
<feature type="transmembrane region" description="Helical" evidence="6">
    <location>
        <begin position="7"/>
        <end position="31"/>
    </location>
</feature>
<protein>
    <submittedName>
        <fullName evidence="8">MFS transporter</fullName>
    </submittedName>
</protein>
<dbReference type="Pfam" id="PF07690">
    <property type="entry name" value="MFS_1"/>
    <property type="match status" value="1"/>
</dbReference>
<keyword evidence="5 6" id="KW-0472">Membrane</keyword>
<dbReference type="PANTHER" id="PTHR23531">
    <property type="entry name" value="QUINOLENE RESISTANCE PROTEIN NORA"/>
    <property type="match status" value="1"/>
</dbReference>
<dbReference type="GO" id="GO:0005886">
    <property type="term" value="C:plasma membrane"/>
    <property type="evidence" value="ECO:0007669"/>
    <property type="project" value="UniProtKB-SubCell"/>
</dbReference>
<evidence type="ECO:0000256" key="1">
    <source>
        <dbReference type="ARBA" id="ARBA00004651"/>
    </source>
</evidence>
<feature type="transmembrane region" description="Helical" evidence="6">
    <location>
        <begin position="341"/>
        <end position="365"/>
    </location>
</feature>
<evidence type="ECO:0000313" key="9">
    <source>
        <dbReference type="Proteomes" id="UP000266144"/>
    </source>
</evidence>
<dbReference type="Gene3D" id="1.20.1250.20">
    <property type="entry name" value="MFS general substrate transporter like domains"/>
    <property type="match status" value="1"/>
</dbReference>
<keyword evidence="2" id="KW-0813">Transport</keyword>
<dbReference type="EMBL" id="PTQV01000036">
    <property type="protein sequence ID" value="RJP82138.1"/>
    <property type="molecule type" value="Genomic_DNA"/>
</dbReference>
<dbReference type="InterPro" id="IPR011701">
    <property type="entry name" value="MFS"/>
</dbReference>
<feature type="transmembrane region" description="Helical" evidence="6">
    <location>
        <begin position="253"/>
        <end position="273"/>
    </location>
</feature>
<dbReference type="InterPro" id="IPR036259">
    <property type="entry name" value="MFS_trans_sf"/>
</dbReference>
<feature type="transmembrane region" description="Helical" evidence="6">
    <location>
        <begin position="279"/>
        <end position="300"/>
    </location>
</feature>
<dbReference type="SUPFAM" id="SSF103473">
    <property type="entry name" value="MFS general substrate transporter"/>
    <property type="match status" value="1"/>
</dbReference>
<evidence type="ECO:0000256" key="3">
    <source>
        <dbReference type="ARBA" id="ARBA00022692"/>
    </source>
</evidence>